<dbReference type="GO" id="GO:0044611">
    <property type="term" value="C:nuclear pore inner ring"/>
    <property type="evidence" value="ECO:0007669"/>
    <property type="project" value="TreeGrafter"/>
</dbReference>
<dbReference type="Proteomes" id="UP000652761">
    <property type="component" value="Unassembled WGS sequence"/>
</dbReference>
<dbReference type="EMBL" id="NMUH01001600">
    <property type="protein sequence ID" value="MQL93812.1"/>
    <property type="molecule type" value="Genomic_DNA"/>
</dbReference>
<evidence type="ECO:0000313" key="2">
    <source>
        <dbReference type="Proteomes" id="UP000652761"/>
    </source>
</evidence>
<dbReference type="AlphaFoldDB" id="A0A843V680"/>
<dbReference type="InterPro" id="IPR044840">
    <property type="entry name" value="Nup188"/>
</dbReference>
<dbReference type="OrthoDB" id="552259at2759"/>
<name>A0A843V680_COLES</name>
<sequence length="852" mass="95822">EGNEASFLVFTDLYYHILGELEGRVIAAGHFKEVLQYLLELDIFQNYECKCDRDLWPPENDINMFDVARLRTDLGIELWDYSDWKTSKSVAERMLSVMHHTNSVKFLAISKNSALSALTCLLSIQSRNIFTCIHCPVQWPLYRSFHSIYIYSSKNQCLSCHPPPSPLASVHINQSSLFFHLQLDETQPIPFGERISEPLLQSSIEHLCQCLQTAKASLLPAMIPSDDSLKFLATQVELLLNLSKLLLISYRHNTNASQLFPLSLLLIRTSDMALRLLSDVRQSPVSQRVVKFFLTLLLTSMEIIYPISVDNLASEVEQFAETSLLKLGLLPVLCKYTETSEHSNLSVAAIDFILKGFSTPTTWLPVLQNHLHLQLIILKVQQQCGLCSVPIFFKFLLTLARTKGGAEMLSRANIFQSLKVLLTLFLKGEPYSSDTEGFSICNTVNEDEDLKRIWGLGLAISASMICSVGDDIACAELVGNVIQYFFSEKASRMFYHLSFPKLPSDDHSKKKPRVQESQTSLTALKETEYALMLTCMLAKHQNVWIKEIKEMDTELRETIIHMLAFISKGTQRVGDSPSQTPPLLCPPLLKKEIAAQRRPAFVESKHGWFNLAALGSAPQNKLSALSSTYLPERTEKQANGNANFQRTHFSDTVATQIYKIAFLLLKFLCTQARLASKRAEEVEYVDLAHFPELPMPEILHGIEDQSITIVTEICQANRAREIHPESQAVCLLLLQILEKSLYLELCVSQSCGVRPVLGRVEDFSKEIKMLMEGSNLSIVMISLFVASMFDNPFFFLAAVDKYPPLKTSVKSLQQIIVLRPRLSLPPVPLIQEKVAASRFVASGPGPAPAIRE</sequence>
<accession>A0A843V680</accession>
<protein>
    <submittedName>
        <fullName evidence="1">Uncharacterized protein</fullName>
    </submittedName>
</protein>
<evidence type="ECO:0000313" key="1">
    <source>
        <dbReference type="EMBL" id="MQL93812.1"/>
    </source>
</evidence>
<organism evidence="1 2">
    <name type="scientific">Colocasia esculenta</name>
    <name type="common">Wild taro</name>
    <name type="synonym">Arum esculentum</name>
    <dbReference type="NCBI Taxonomy" id="4460"/>
    <lineage>
        <taxon>Eukaryota</taxon>
        <taxon>Viridiplantae</taxon>
        <taxon>Streptophyta</taxon>
        <taxon>Embryophyta</taxon>
        <taxon>Tracheophyta</taxon>
        <taxon>Spermatophyta</taxon>
        <taxon>Magnoliopsida</taxon>
        <taxon>Liliopsida</taxon>
        <taxon>Araceae</taxon>
        <taxon>Aroideae</taxon>
        <taxon>Colocasieae</taxon>
        <taxon>Colocasia</taxon>
    </lineage>
</organism>
<keyword evidence="2" id="KW-1185">Reference proteome</keyword>
<dbReference type="PANTHER" id="PTHR31431">
    <property type="entry name" value="NUCLEOPORIN NUP188 HOMOLOG"/>
    <property type="match status" value="1"/>
</dbReference>
<dbReference type="PANTHER" id="PTHR31431:SF1">
    <property type="entry name" value="NUCLEOPORIN NUP188"/>
    <property type="match status" value="1"/>
</dbReference>
<comment type="caution">
    <text evidence="1">The sequence shown here is derived from an EMBL/GenBank/DDBJ whole genome shotgun (WGS) entry which is preliminary data.</text>
</comment>
<feature type="non-terminal residue" evidence="1">
    <location>
        <position position="1"/>
    </location>
</feature>
<dbReference type="GO" id="GO:0017056">
    <property type="term" value="F:structural constituent of nuclear pore"/>
    <property type="evidence" value="ECO:0007669"/>
    <property type="project" value="InterPro"/>
</dbReference>
<reference evidence="1" key="1">
    <citation type="submission" date="2017-07" db="EMBL/GenBank/DDBJ databases">
        <title>Taro Niue Genome Assembly and Annotation.</title>
        <authorList>
            <person name="Atibalentja N."/>
            <person name="Keating K."/>
            <person name="Fields C.J."/>
        </authorList>
    </citation>
    <scope>NUCLEOTIDE SEQUENCE</scope>
    <source>
        <strain evidence="1">Niue_2</strain>
        <tissue evidence="1">Leaf</tissue>
    </source>
</reference>
<dbReference type="GO" id="GO:0006405">
    <property type="term" value="P:RNA export from nucleus"/>
    <property type="evidence" value="ECO:0007669"/>
    <property type="project" value="TreeGrafter"/>
</dbReference>
<proteinExistence type="predicted"/>
<gene>
    <name evidence="1" type="ORF">Taro_026471</name>
</gene>
<feature type="non-terminal residue" evidence="1">
    <location>
        <position position="852"/>
    </location>
</feature>
<dbReference type="GO" id="GO:0006606">
    <property type="term" value="P:protein import into nucleus"/>
    <property type="evidence" value="ECO:0007669"/>
    <property type="project" value="TreeGrafter"/>
</dbReference>